<dbReference type="Gene3D" id="2.60.200.20">
    <property type="match status" value="1"/>
</dbReference>
<evidence type="ECO:0000313" key="2">
    <source>
        <dbReference type="EMBL" id="WML91577.1"/>
    </source>
</evidence>
<proteinExistence type="predicted"/>
<sequence>MNQLIVMLEKQILKRVTLKTTSITLGRNNKSDITLPDRTISAHHARITVIRDDCFLEDLQSTNNTYVNQHIVERHLLEDGDIIGLGKYHIVFRSEQGLSAQLKRLTLHPKLMDSGYEAWLQIRDGHKAGYIIPLKEARIVLGNQTLGQILVERTPSGDYIKRENGTMNNHRTQNLSPGDLFKVEDTTFQFCLKESNTHDKQRSPHE</sequence>
<dbReference type="Proteomes" id="UP001236657">
    <property type="component" value="Chromosome"/>
</dbReference>
<gene>
    <name evidence="2" type="ORF">RCF98_04335</name>
</gene>
<evidence type="ECO:0000313" key="3">
    <source>
        <dbReference type="Proteomes" id="UP001236657"/>
    </source>
</evidence>
<dbReference type="SMART" id="SM00240">
    <property type="entry name" value="FHA"/>
    <property type="match status" value="1"/>
</dbReference>
<evidence type="ECO:0000259" key="1">
    <source>
        <dbReference type="PROSITE" id="PS50006"/>
    </source>
</evidence>
<reference evidence="2 3" key="1">
    <citation type="submission" date="2023-08" db="EMBL/GenBank/DDBJ databases">
        <title>New molecular markers tilS and rpoB for phylogenetic and monitoring studies of the genus Thiothrix biodiversity.</title>
        <authorList>
            <person name="Ravin N.V."/>
            <person name="Smolyakov D."/>
            <person name="Markov N.D."/>
            <person name="Beletsky A.V."/>
            <person name="Mardanov A.V."/>
            <person name="Rudenko T.S."/>
            <person name="Grabovich M.Y."/>
        </authorList>
    </citation>
    <scope>NUCLEOTIDE SEQUENCE [LARGE SCALE GENOMIC DNA]</scope>
    <source>
        <strain evidence="2 3">MK1</strain>
    </source>
</reference>
<dbReference type="CDD" id="cd00060">
    <property type="entry name" value="FHA"/>
    <property type="match status" value="1"/>
</dbReference>
<dbReference type="RefSeq" id="WP_308896387.1">
    <property type="nucleotide sequence ID" value="NZ_CP133218.1"/>
</dbReference>
<organism evidence="2 3">
    <name type="scientific">Thiothrix lacustris</name>
    <dbReference type="NCBI Taxonomy" id="525917"/>
    <lineage>
        <taxon>Bacteria</taxon>
        <taxon>Pseudomonadati</taxon>
        <taxon>Pseudomonadota</taxon>
        <taxon>Gammaproteobacteria</taxon>
        <taxon>Thiotrichales</taxon>
        <taxon>Thiotrichaceae</taxon>
        <taxon>Thiothrix</taxon>
    </lineage>
</organism>
<dbReference type="EMBL" id="CP133218">
    <property type="protein sequence ID" value="WML91577.1"/>
    <property type="molecule type" value="Genomic_DNA"/>
</dbReference>
<dbReference type="PROSITE" id="PS50006">
    <property type="entry name" value="FHA_DOMAIN"/>
    <property type="match status" value="1"/>
</dbReference>
<dbReference type="SUPFAM" id="SSF49879">
    <property type="entry name" value="SMAD/FHA domain"/>
    <property type="match status" value="1"/>
</dbReference>
<feature type="domain" description="FHA" evidence="1">
    <location>
        <begin position="23"/>
        <end position="72"/>
    </location>
</feature>
<keyword evidence="3" id="KW-1185">Reference proteome</keyword>
<dbReference type="InterPro" id="IPR000253">
    <property type="entry name" value="FHA_dom"/>
</dbReference>
<name>A0ABY9MSP6_9GAMM</name>
<dbReference type="Pfam" id="PF00498">
    <property type="entry name" value="FHA"/>
    <property type="match status" value="1"/>
</dbReference>
<protein>
    <submittedName>
        <fullName evidence="2">FHA domain-containing protein</fullName>
    </submittedName>
</protein>
<accession>A0ABY9MSP6</accession>
<dbReference type="InterPro" id="IPR008984">
    <property type="entry name" value="SMAD_FHA_dom_sf"/>
</dbReference>